<gene>
    <name evidence="1" type="ORF">Ga0061061_11732</name>
</gene>
<evidence type="ECO:0000313" key="2">
    <source>
        <dbReference type="Proteomes" id="UP000182178"/>
    </source>
</evidence>
<sequence>MKLHTPNTRLGNYFVARMDNGALTIVGASESYVAYEYAEAQLKASKGKIDGATYLIVQVVGEFKAAVQLASVHPM</sequence>
<dbReference type="EMBL" id="CYHC01000017">
    <property type="protein sequence ID" value="CUA90983.1"/>
    <property type="molecule type" value="Genomic_DNA"/>
</dbReference>
<dbReference type="Proteomes" id="UP000182178">
    <property type="component" value="Unassembled WGS sequence"/>
</dbReference>
<reference evidence="1 2" key="1">
    <citation type="submission" date="2015-08" db="EMBL/GenBank/DDBJ databases">
        <authorList>
            <person name="Varghese N."/>
        </authorList>
    </citation>
    <scope>NUCLEOTIDE SEQUENCE [LARGE SCALE GENOMIC DNA]</scope>
    <source>
        <strain evidence="1 2">DSM 18167</strain>
    </source>
</reference>
<protein>
    <submittedName>
        <fullName evidence="1">Uncharacterized protein</fullName>
    </submittedName>
</protein>
<dbReference type="RefSeq" id="WP_055461008.1">
    <property type="nucleotide sequence ID" value="NZ_CYHC01000017.1"/>
</dbReference>
<evidence type="ECO:0000313" key="1">
    <source>
        <dbReference type="EMBL" id="CUA90983.1"/>
    </source>
</evidence>
<comment type="caution">
    <text evidence="1">The sequence shown here is derived from an EMBL/GenBank/DDBJ whole genome shotgun (WGS) entry which is preliminary data.</text>
</comment>
<organism evidence="1 2">
    <name type="scientific">Chelatococcus sambhunathii</name>
    <dbReference type="NCBI Taxonomy" id="363953"/>
    <lineage>
        <taxon>Bacteria</taxon>
        <taxon>Pseudomonadati</taxon>
        <taxon>Pseudomonadota</taxon>
        <taxon>Alphaproteobacteria</taxon>
        <taxon>Hyphomicrobiales</taxon>
        <taxon>Chelatococcaceae</taxon>
        <taxon>Chelatococcus</taxon>
    </lineage>
</organism>
<name>A0ABP2AB67_9HYPH</name>
<proteinExistence type="predicted"/>
<accession>A0ABP2AB67</accession>
<keyword evidence="2" id="KW-1185">Reference proteome</keyword>